<dbReference type="Pfam" id="PF00196">
    <property type="entry name" value="GerE"/>
    <property type="match status" value="1"/>
</dbReference>
<accession>W7JDC4</accession>
<keyword evidence="3" id="KW-1185">Reference proteome</keyword>
<dbReference type="Gene3D" id="1.10.10.10">
    <property type="entry name" value="Winged helix-like DNA-binding domain superfamily/Winged helix DNA-binding domain"/>
    <property type="match status" value="1"/>
</dbReference>
<dbReference type="InterPro" id="IPR000792">
    <property type="entry name" value="Tscrpt_reg_LuxR_C"/>
</dbReference>
<feature type="domain" description="HTH luxR-type" evidence="1">
    <location>
        <begin position="828"/>
        <end position="893"/>
    </location>
</feature>
<dbReference type="InterPro" id="IPR041664">
    <property type="entry name" value="AAA_16"/>
</dbReference>
<proteinExistence type="predicted"/>
<dbReference type="GO" id="GO:0003677">
    <property type="term" value="F:DNA binding"/>
    <property type="evidence" value="ECO:0007669"/>
    <property type="project" value="InterPro"/>
</dbReference>
<evidence type="ECO:0000313" key="2">
    <source>
        <dbReference type="EMBL" id="EWC64009.1"/>
    </source>
</evidence>
<evidence type="ECO:0000259" key="1">
    <source>
        <dbReference type="PROSITE" id="PS50043"/>
    </source>
</evidence>
<dbReference type="InterPro" id="IPR011990">
    <property type="entry name" value="TPR-like_helical_dom_sf"/>
</dbReference>
<dbReference type="eggNOG" id="COG2909">
    <property type="taxonomic scope" value="Bacteria"/>
</dbReference>
<dbReference type="PROSITE" id="PS00622">
    <property type="entry name" value="HTH_LUXR_1"/>
    <property type="match status" value="1"/>
</dbReference>
<dbReference type="SUPFAM" id="SSF52540">
    <property type="entry name" value="P-loop containing nucleoside triphosphate hydrolases"/>
    <property type="match status" value="1"/>
</dbReference>
<dbReference type="SMART" id="SM00421">
    <property type="entry name" value="HTH_LUXR"/>
    <property type="match status" value="1"/>
</dbReference>
<evidence type="ECO:0000313" key="3">
    <source>
        <dbReference type="Proteomes" id="UP000019277"/>
    </source>
</evidence>
<protein>
    <submittedName>
        <fullName evidence="2">Regulatory protein, LuxR</fullName>
    </submittedName>
</protein>
<dbReference type="InterPro" id="IPR027417">
    <property type="entry name" value="P-loop_NTPase"/>
</dbReference>
<dbReference type="InterPro" id="IPR036388">
    <property type="entry name" value="WH-like_DNA-bd_sf"/>
</dbReference>
<reference evidence="2 3" key="1">
    <citation type="journal article" date="2014" name="Genome Announc.">
        <title>Draft Genome Sequence of the Antitrypanosomally Active Sponge-Associated Bacterium Actinokineospora sp. Strain EG49.</title>
        <authorList>
            <person name="Harjes J."/>
            <person name="Ryu T."/>
            <person name="Abdelmohsen U.R."/>
            <person name="Moitinho-Silva L."/>
            <person name="Horn H."/>
            <person name="Ravasi T."/>
            <person name="Hentschel U."/>
        </authorList>
    </citation>
    <scope>NUCLEOTIDE SEQUENCE [LARGE SCALE GENOMIC DNA]</scope>
    <source>
        <strain evidence="2 3">EG49</strain>
    </source>
</reference>
<dbReference type="SUPFAM" id="SSF48452">
    <property type="entry name" value="TPR-like"/>
    <property type="match status" value="1"/>
</dbReference>
<dbReference type="Pfam" id="PF13191">
    <property type="entry name" value="AAA_16"/>
    <property type="match status" value="1"/>
</dbReference>
<dbReference type="STRING" id="909613.UO65_0720"/>
<name>W7JDC4_9PSEU</name>
<dbReference type="SUPFAM" id="SSF46894">
    <property type="entry name" value="C-terminal effector domain of the bipartite response regulators"/>
    <property type="match status" value="1"/>
</dbReference>
<dbReference type="GO" id="GO:0006355">
    <property type="term" value="P:regulation of DNA-templated transcription"/>
    <property type="evidence" value="ECO:0007669"/>
    <property type="project" value="InterPro"/>
</dbReference>
<dbReference type="Proteomes" id="UP000019277">
    <property type="component" value="Unassembled WGS sequence"/>
</dbReference>
<dbReference type="EMBL" id="AYXG01000027">
    <property type="protein sequence ID" value="EWC64009.1"/>
    <property type="molecule type" value="Genomic_DNA"/>
</dbReference>
<organism evidence="2 3">
    <name type="scientific">Actinokineospora spheciospongiae</name>
    <dbReference type="NCBI Taxonomy" id="909613"/>
    <lineage>
        <taxon>Bacteria</taxon>
        <taxon>Bacillati</taxon>
        <taxon>Actinomycetota</taxon>
        <taxon>Actinomycetes</taxon>
        <taxon>Pseudonocardiales</taxon>
        <taxon>Pseudonocardiaceae</taxon>
        <taxon>Actinokineospora</taxon>
    </lineage>
</organism>
<dbReference type="CDD" id="cd06170">
    <property type="entry name" value="LuxR_C_like"/>
    <property type="match status" value="1"/>
</dbReference>
<dbReference type="PATRIC" id="fig|909613.9.peg.738"/>
<sequence length="895" mass="93753">MSVEHAVPVVGDLLDSAETGRGGLAVVSGAVGGGKTRFLERVRDLARERGFHVLEAEGSRAERDLPFGLVGQLLAGVDLTPAEIERVSAALRAAPASGEPPVASVLDLCLVLTARRGAPLLVTVDDVHHADTASLRCLLLLSRRLRAAGVVVVLAHDRHAPARADDRRAECLRELVADQPHAVPVDLAPLTADEVAAVAGPAPVDGLAACLGLPRLLLALLADAACGAAPGDGPAYARAVADTLRRLGDPAARVAGGLAVVDGPADHALLGDLVGADADTAATALRDLTAAHLVRDGALAHPALRAAVLADPAADLAGLRARAAALLNNRGAPAVAVADHLVALGDASEPWMTGLLREAAQQAQSSGDRARAHDYLRLAHDRTGDERERAEAAVRLLGLEWQSGTPTPARRAEHVAAALSHARSGGRHTAAMLRYLMRYGAGAELTEAWAAVDAVPARGRAAADLAVTRLLTACSHPTALPGGPVPPRRRDPATAVPADPLGRAADALADVLANWADPDSLAVAEEVLREARLSAESFEQVESALLALVYAERLDTPAEVCAALLAEAEAQGADTWRARLLSWRAEIALRRGDLAGAETAARAALTAVHRQVWGTAIAEPLGVLVAATTARGDLDAAAAALAEPVPDEVFDTRHGLRYLCARGEYHRARGHVHAALGDFLVVGQLMVAWGVDAPGLAPWRLRAADAYHALGKREKARKLIDEQLTALRHRHPRVRGAAMRLRAATAEVADRPHLLRRAVDELQESGDQYELAGAQAALGEAHRACGDHRRARTVFRVAATLAEDAGAETLLRALAAEYPDDHTADPAPALPPTLLSDAEFRVAKLAAAGLTNREIAGRLYITVSTVEQHLTRVYRKLNVRGRDGLPAELCTSVAP</sequence>
<dbReference type="PRINTS" id="PR00038">
    <property type="entry name" value="HTHLUXR"/>
</dbReference>
<dbReference type="AlphaFoldDB" id="W7JDC4"/>
<comment type="caution">
    <text evidence="2">The sequence shown here is derived from an EMBL/GenBank/DDBJ whole genome shotgun (WGS) entry which is preliminary data.</text>
</comment>
<dbReference type="InterPro" id="IPR016032">
    <property type="entry name" value="Sig_transdc_resp-reg_C-effctor"/>
</dbReference>
<dbReference type="PROSITE" id="PS50043">
    <property type="entry name" value="HTH_LUXR_2"/>
    <property type="match status" value="1"/>
</dbReference>
<gene>
    <name evidence="2" type="ORF">UO65_0720</name>
</gene>